<gene>
    <name evidence="2" type="ORF">FJZ47_22550</name>
</gene>
<evidence type="ECO:0000313" key="2">
    <source>
        <dbReference type="EMBL" id="MBM3226554.1"/>
    </source>
</evidence>
<dbReference type="InterPro" id="IPR028098">
    <property type="entry name" value="Glyco_trans_4-like_N"/>
</dbReference>
<organism evidence="2 3">
    <name type="scientific">Tectimicrobiota bacterium</name>
    <dbReference type="NCBI Taxonomy" id="2528274"/>
    <lineage>
        <taxon>Bacteria</taxon>
        <taxon>Pseudomonadati</taxon>
        <taxon>Nitrospinota/Tectimicrobiota group</taxon>
        <taxon>Candidatus Tectimicrobiota</taxon>
    </lineage>
</organism>
<dbReference type="PANTHER" id="PTHR45947:SF3">
    <property type="entry name" value="SULFOQUINOVOSYL TRANSFERASE SQD2"/>
    <property type="match status" value="1"/>
</dbReference>
<dbReference type="SUPFAM" id="SSF53756">
    <property type="entry name" value="UDP-Glycosyltransferase/glycogen phosphorylase"/>
    <property type="match status" value="1"/>
</dbReference>
<sequence>MHICLLTPSFPPMVDGGVAIATGRLVQCLQQRGHRLTVLATASLASGTEHGEAPAVAARYNDLVQDPWHDAAGVNALHAWAEGQHRTAPFDVILAYFLYPAGYLATLLGDRLRLPVVCSCRGNDISKDMFMTPEIVATVLRRSTRLICVSDSLLHMADTLVPCRTKATVVANAVDSTRFCPAPQTSPD</sequence>
<dbReference type="Proteomes" id="UP000712673">
    <property type="component" value="Unassembled WGS sequence"/>
</dbReference>
<feature type="non-terminal residue" evidence="2">
    <location>
        <position position="188"/>
    </location>
</feature>
<dbReference type="GO" id="GO:0016757">
    <property type="term" value="F:glycosyltransferase activity"/>
    <property type="evidence" value="ECO:0007669"/>
    <property type="project" value="UniProtKB-ARBA"/>
</dbReference>
<dbReference type="InterPro" id="IPR050194">
    <property type="entry name" value="Glycosyltransferase_grp1"/>
</dbReference>
<proteinExistence type="predicted"/>
<reference evidence="2" key="1">
    <citation type="submission" date="2019-03" db="EMBL/GenBank/DDBJ databases">
        <title>Lake Tanganyika Metagenome-Assembled Genomes (MAGs).</title>
        <authorList>
            <person name="Tran P."/>
        </authorList>
    </citation>
    <scope>NUCLEOTIDE SEQUENCE</scope>
    <source>
        <strain evidence="2">K_DeepCast_65m_m2_066</strain>
    </source>
</reference>
<dbReference type="EMBL" id="VGLS01000952">
    <property type="protein sequence ID" value="MBM3226554.1"/>
    <property type="molecule type" value="Genomic_DNA"/>
</dbReference>
<name>A0A937W6V7_UNCTE</name>
<dbReference type="AlphaFoldDB" id="A0A937W6V7"/>
<dbReference type="PANTHER" id="PTHR45947">
    <property type="entry name" value="SULFOQUINOVOSYL TRANSFERASE SQD2"/>
    <property type="match status" value="1"/>
</dbReference>
<protein>
    <submittedName>
        <fullName evidence="2">Glycosyltransferase family 4 protein</fullName>
    </submittedName>
</protein>
<evidence type="ECO:0000259" key="1">
    <source>
        <dbReference type="Pfam" id="PF13439"/>
    </source>
</evidence>
<feature type="domain" description="Glycosyltransferase subfamily 4-like N-terminal" evidence="1">
    <location>
        <begin position="16"/>
        <end position="178"/>
    </location>
</feature>
<accession>A0A937W6V7</accession>
<evidence type="ECO:0000313" key="3">
    <source>
        <dbReference type="Proteomes" id="UP000712673"/>
    </source>
</evidence>
<comment type="caution">
    <text evidence="2">The sequence shown here is derived from an EMBL/GenBank/DDBJ whole genome shotgun (WGS) entry which is preliminary data.</text>
</comment>
<dbReference type="Gene3D" id="3.40.50.2000">
    <property type="entry name" value="Glycogen Phosphorylase B"/>
    <property type="match status" value="1"/>
</dbReference>
<dbReference type="Pfam" id="PF13439">
    <property type="entry name" value="Glyco_transf_4"/>
    <property type="match status" value="1"/>
</dbReference>